<protein>
    <submittedName>
        <fullName evidence="3">Uncharacterized protein</fullName>
    </submittedName>
</protein>
<sequence length="251" mass="28611">MRCYLSKSRDELARRQDAARLEVRLNRCIDLRPIPPAWPYRGCVKLFCTMTVRRNRACCTEHASTSNVDENHLNSCHHGVVRLGGLPVMVVILGAVMLSYPRKTQILGLLNSTQVLRLCLLPQQVTHQENRSCGTWYLFIYWLQKVYDIQRSWGHYALRPDMRIHSPPSPRVKTKSHASSMHAPVRNLKGIRLISGKHYDYKDFILEVKKGGTFAKKKSHSNTGALPSVKDLNLQKVRPQSIGKEPSSNVS</sequence>
<evidence type="ECO:0000313" key="4">
    <source>
        <dbReference type="Proteomes" id="UP001367508"/>
    </source>
</evidence>
<evidence type="ECO:0000256" key="1">
    <source>
        <dbReference type="SAM" id="MobiDB-lite"/>
    </source>
</evidence>
<accession>A0AAN9MTV0</accession>
<dbReference type="Proteomes" id="UP001367508">
    <property type="component" value="Unassembled WGS sequence"/>
</dbReference>
<name>A0AAN9MTV0_CANGL</name>
<keyword evidence="4" id="KW-1185">Reference proteome</keyword>
<evidence type="ECO:0000313" key="3">
    <source>
        <dbReference type="EMBL" id="KAK7360824.1"/>
    </source>
</evidence>
<proteinExistence type="predicted"/>
<feature type="transmembrane region" description="Helical" evidence="2">
    <location>
        <begin position="80"/>
        <end position="100"/>
    </location>
</feature>
<reference evidence="3 4" key="1">
    <citation type="submission" date="2024-01" db="EMBL/GenBank/DDBJ databases">
        <title>The genomes of 5 underutilized Papilionoideae crops provide insights into root nodulation and disease resistanc.</title>
        <authorList>
            <person name="Jiang F."/>
        </authorList>
    </citation>
    <scope>NUCLEOTIDE SEQUENCE [LARGE SCALE GENOMIC DNA]</scope>
    <source>
        <strain evidence="3">LVBAO_FW01</strain>
        <tissue evidence="3">Leaves</tissue>
    </source>
</reference>
<comment type="caution">
    <text evidence="3">The sequence shown here is derived from an EMBL/GenBank/DDBJ whole genome shotgun (WGS) entry which is preliminary data.</text>
</comment>
<evidence type="ECO:0000256" key="2">
    <source>
        <dbReference type="SAM" id="Phobius"/>
    </source>
</evidence>
<gene>
    <name evidence="3" type="ORF">VNO77_02839</name>
</gene>
<keyword evidence="2" id="KW-1133">Transmembrane helix</keyword>
<feature type="region of interest" description="Disordered" evidence="1">
    <location>
        <begin position="216"/>
        <end position="251"/>
    </location>
</feature>
<organism evidence="3 4">
    <name type="scientific">Canavalia gladiata</name>
    <name type="common">Sword bean</name>
    <name type="synonym">Dolichos gladiatus</name>
    <dbReference type="NCBI Taxonomy" id="3824"/>
    <lineage>
        <taxon>Eukaryota</taxon>
        <taxon>Viridiplantae</taxon>
        <taxon>Streptophyta</taxon>
        <taxon>Embryophyta</taxon>
        <taxon>Tracheophyta</taxon>
        <taxon>Spermatophyta</taxon>
        <taxon>Magnoliopsida</taxon>
        <taxon>eudicotyledons</taxon>
        <taxon>Gunneridae</taxon>
        <taxon>Pentapetalae</taxon>
        <taxon>rosids</taxon>
        <taxon>fabids</taxon>
        <taxon>Fabales</taxon>
        <taxon>Fabaceae</taxon>
        <taxon>Papilionoideae</taxon>
        <taxon>50 kb inversion clade</taxon>
        <taxon>NPAAA clade</taxon>
        <taxon>indigoferoid/millettioid clade</taxon>
        <taxon>Phaseoleae</taxon>
        <taxon>Canavalia</taxon>
    </lineage>
</organism>
<dbReference type="EMBL" id="JAYMYQ010000001">
    <property type="protein sequence ID" value="KAK7360824.1"/>
    <property type="molecule type" value="Genomic_DNA"/>
</dbReference>
<keyword evidence="2" id="KW-0812">Transmembrane</keyword>
<keyword evidence="2" id="KW-0472">Membrane</keyword>
<dbReference type="AlphaFoldDB" id="A0AAN9MTV0"/>